<comment type="cofactor">
    <cofactor evidence="11">
        <name>Mg(2+)</name>
        <dbReference type="ChEBI" id="CHEBI:18420"/>
    </cofactor>
    <text evidence="11">Binds 1 Mg(2+) ion per subunit.</text>
</comment>
<dbReference type="GO" id="GO:0008652">
    <property type="term" value="P:amino acid biosynthetic process"/>
    <property type="evidence" value="ECO:0007669"/>
    <property type="project" value="UniProtKB-KW"/>
</dbReference>
<evidence type="ECO:0000256" key="3">
    <source>
        <dbReference type="ARBA" id="ARBA00012154"/>
    </source>
</evidence>
<keyword evidence="8 11" id="KW-0067">ATP-binding</keyword>
<comment type="catalytic activity">
    <reaction evidence="10 11">
        <text>shikimate + ATP = 3-phosphoshikimate + ADP + H(+)</text>
        <dbReference type="Rhea" id="RHEA:13121"/>
        <dbReference type="ChEBI" id="CHEBI:15378"/>
        <dbReference type="ChEBI" id="CHEBI:30616"/>
        <dbReference type="ChEBI" id="CHEBI:36208"/>
        <dbReference type="ChEBI" id="CHEBI:145989"/>
        <dbReference type="ChEBI" id="CHEBI:456216"/>
        <dbReference type="EC" id="2.7.1.71"/>
    </reaction>
</comment>
<protein>
    <recommendedName>
        <fullName evidence="3 11">Shikimate kinase</fullName>
        <shortName evidence="11">SK</shortName>
        <ecNumber evidence="3 11">2.7.1.71</ecNumber>
    </recommendedName>
</protein>
<dbReference type="PRINTS" id="PR01100">
    <property type="entry name" value="SHIKIMTKNASE"/>
</dbReference>
<evidence type="ECO:0000313" key="12">
    <source>
        <dbReference type="EMBL" id="ROR90589.1"/>
    </source>
</evidence>
<dbReference type="AlphaFoldDB" id="A0A3N2CST9"/>
<feature type="binding site" evidence="11">
    <location>
        <position position="24"/>
    </location>
    <ligand>
        <name>Mg(2+)</name>
        <dbReference type="ChEBI" id="CHEBI:18420"/>
    </ligand>
</feature>
<keyword evidence="5 11" id="KW-0808">Transferase</keyword>
<comment type="subcellular location">
    <subcellularLocation>
        <location evidence="11">Cytoplasm</location>
    </subcellularLocation>
</comment>
<comment type="caution">
    <text evidence="12">The sequence shown here is derived from an EMBL/GenBank/DDBJ whole genome shotgun (WGS) entry which is preliminary data.</text>
</comment>
<dbReference type="SUPFAM" id="SSF52540">
    <property type="entry name" value="P-loop containing nucleoside triphosphate hydrolases"/>
    <property type="match status" value="1"/>
</dbReference>
<evidence type="ECO:0000256" key="7">
    <source>
        <dbReference type="ARBA" id="ARBA00022777"/>
    </source>
</evidence>
<dbReference type="GO" id="GO:0005829">
    <property type="term" value="C:cytosol"/>
    <property type="evidence" value="ECO:0007669"/>
    <property type="project" value="TreeGrafter"/>
</dbReference>
<keyword evidence="6 11" id="KW-0547">Nucleotide-binding</keyword>
<organism evidence="12 13">
    <name type="scientific">Nocardioides aurantiacus</name>
    <dbReference type="NCBI Taxonomy" id="86796"/>
    <lineage>
        <taxon>Bacteria</taxon>
        <taxon>Bacillati</taxon>
        <taxon>Actinomycetota</taxon>
        <taxon>Actinomycetes</taxon>
        <taxon>Propionibacteriales</taxon>
        <taxon>Nocardioidaceae</taxon>
        <taxon>Nocardioides</taxon>
    </lineage>
</organism>
<dbReference type="RefSeq" id="WP_342773598.1">
    <property type="nucleotide sequence ID" value="NZ_RKHO01000001.1"/>
</dbReference>
<feature type="binding site" evidence="11">
    <location>
        <position position="88"/>
    </location>
    <ligand>
        <name>substrate</name>
    </ligand>
</feature>
<comment type="function">
    <text evidence="11">Catalyzes the specific phosphorylation of the 3-hydroxyl group of shikimic acid using ATP as a cosubstrate.</text>
</comment>
<dbReference type="GO" id="GO:0009073">
    <property type="term" value="P:aromatic amino acid family biosynthetic process"/>
    <property type="evidence" value="ECO:0007669"/>
    <property type="project" value="UniProtKB-KW"/>
</dbReference>
<sequence>MSTGSNEATRPRVVLVGTMGAGKTTVGRRLAERWGVPFRDSDHDVEEREGRSVSDIFVDSGEAHFRRLEREAVAEALSGHDGVLALGGGAVTDESTRALLAGHEVVFLRVGLGDAASRVGLGVSRPMLLGNVRGRIKQLIDERTPVYESVAVHVVETDGLDVDQVVEQVLARLEGSRG</sequence>
<dbReference type="Pfam" id="PF01202">
    <property type="entry name" value="SKI"/>
    <property type="match status" value="1"/>
</dbReference>
<evidence type="ECO:0000256" key="9">
    <source>
        <dbReference type="ARBA" id="ARBA00023141"/>
    </source>
</evidence>
<keyword evidence="11" id="KW-0460">Magnesium</keyword>
<dbReference type="PANTHER" id="PTHR21087">
    <property type="entry name" value="SHIKIMATE KINASE"/>
    <property type="match status" value="1"/>
</dbReference>
<dbReference type="InterPro" id="IPR000623">
    <property type="entry name" value="Shikimate_kinase/TSH1"/>
</dbReference>
<dbReference type="InterPro" id="IPR027417">
    <property type="entry name" value="P-loop_NTPase"/>
</dbReference>
<dbReference type="InterPro" id="IPR023000">
    <property type="entry name" value="Shikimate_kinase_CS"/>
</dbReference>
<evidence type="ECO:0000256" key="6">
    <source>
        <dbReference type="ARBA" id="ARBA00022741"/>
    </source>
</evidence>
<accession>A0A3N2CST9</accession>
<feature type="binding site" evidence="11">
    <location>
        <position position="143"/>
    </location>
    <ligand>
        <name>substrate</name>
    </ligand>
</feature>
<proteinExistence type="inferred from homology"/>
<dbReference type="UniPathway" id="UPA00053">
    <property type="reaction ID" value="UER00088"/>
</dbReference>
<evidence type="ECO:0000256" key="2">
    <source>
        <dbReference type="ARBA" id="ARBA00006997"/>
    </source>
</evidence>
<dbReference type="GO" id="GO:0000287">
    <property type="term" value="F:magnesium ion binding"/>
    <property type="evidence" value="ECO:0007669"/>
    <property type="project" value="UniProtKB-UniRule"/>
</dbReference>
<dbReference type="GO" id="GO:0009423">
    <property type="term" value="P:chorismate biosynthetic process"/>
    <property type="evidence" value="ECO:0007669"/>
    <property type="project" value="UniProtKB-UniRule"/>
</dbReference>
<keyword evidence="4 11" id="KW-0028">Amino-acid biosynthesis</keyword>
<dbReference type="GO" id="GO:0004765">
    <property type="term" value="F:shikimate kinase activity"/>
    <property type="evidence" value="ECO:0007669"/>
    <property type="project" value="UniProtKB-UniRule"/>
</dbReference>
<evidence type="ECO:0000256" key="11">
    <source>
        <dbReference type="HAMAP-Rule" id="MF_00109"/>
    </source>
</evidence>
<reference evidence="12 13" key="1">
    <citation type="submission" date="2018-11" db="EMBL/GenBank/DDBJ databases">
        <title>Sequencing the genomes of 1000 actinobacteria strains.</title>
        <authorList>
            <person name="Klenk H.-P."/>
        </authorList>
    </citation>
    <scope>NUCLEOTIDE SEQUENCE [LARGE SCALE GENOMIC DNA]</scope>
    <source>
        <strain evidence="12 13">DSM 12652</strain>
    </source>
</reference>
<evidence type="ECO:0000256" key="5">
    <source>
        <dbReference type="ARBA" id="ARBA00022679"/>
    </source>
</evidence>
<comment type="pathway">
    <text evidence="1 11">Metabolic intermediate biosynthesis; chorismate biosynthesis; chorismate from D-erythrose 4-phosphate and phosphoenolpyruvate: step 5/7.</text>
</comment>
<dbReference type="PROSITE" id="PS01128">
    <property type="entry name" value="SHIKIMATE_KINASE"/>
    <property type="match status" value="1"/>
</dbReference>
<evidence type="ECO:0000313" key="13">
    <source>
        <dbReference type="Proteomes" id="UP000281738"/>
    </source>
</evidence>
<name>A0A3N2CST9_9ACTN</name>
<keyword evidence="11" id="KW-0963">Cytoplasm</keyword>
<feature type="binding site" evidence="11">
    <location>
        <position position="66"/>
    </location>
    <ligand>
        <name>substrate</name>
    </ligand>
</feature>
<keyword evidence="7 11" id="KW-0418">Kinase</keyword>
<comment type="similarity">
    <text evidence="2 11">Belongs to the shikimate kinase family.</text>
</comment>
<feature type="binding site" evidence="11">
    <location>
        <position position="42"/>
    </location>
    <ligand>
        <name>substrate</name>
    </ligand>
</feature>
<feature type="binding site" evidence="11">
    <location>
        <position position="125"/>
    </location>
    <ligand>
        <name>ATP</name>
        <dbReference type="ChEBI" id="CHEBI:30616"/>
    </ligand>
</feature>
<keyword evidence="13" id="KW-1185">Reference proteome</keyword>
<evidence type="ECO:0000256" key="10">
    <source>
        <dbReference type="ARBA" id="ARBA00048567"/>
    </source>
</evidence>
<evidence type="ECO:0000256" key="1">
    <source>
        <dbReference type="ARBA" id="ARBA00004842"/>
    </source>
</evidence>
<feature type="binding site" evidence="11">
    <location>
        <begin position="20"/>
        <end position="25"/>
    </location>
    <ligand>
        <name>ATP</name>
        <dbReference type="ChEBI" id="CHEBI:30616"/>
    </ligand>
</feature>
<evidence type="ECO:0000256" key="4">
    <source>
        <dbReference type="ARBA" id="ARBA00022605"/>
    </source>
</evidence>
<keyword evidence="11" id="KW-0479">Metal-binding</keyword>
<dbReference type="Gene3D" id="3.40.50.300">
    <property type="entry name" value="P-loop containing nucleotide triphosphate hydrolases"/>
    <property type="match status" value="1"/>
</dbReference>
<comment type="caution">
    <text evidence="11">Lacks conserved residue(s) required for the propagation of feature annotation.</text>
</comment>
<dbReference type="InterPro" id="IPR031322">
    <property type="entry name" value="Shikimate/glucono_kinase"/>
</dbReference>
<dbReference type="Proteomes" id="UP000281738">
    <property type="component" value="Unassembled WGS sequence"/>
</dbReference>
<comment type="subunit">
    <text evidence="11">Monomer.</text>
</comment>
<dbReference type="HAMAP" id="MF_00109">
    <property type="entry name" value="Shikimate_kinase"/>
    <property type="match status" value="1"/>
</dbReference>
<evidence type="ECO:0000256" key="8">
    <source>
        <dbReference type="ARBA" id="ARBA00022840"/>
    </source>
</evidence>
<gene>
    <name evidence="11" type="primary">aroK</name>
    <name evidence="12" type="ORF">EDD33_1435</name>
</gene>
<dbReference type="GO" id="GO:0005524">
    <property type="term" value="F:ATP binding"/>
    <property type="evidence" value="ECO:0007669"/>
    <property type="project" value="UniProtKB-UniRule"/>
</dbReference>
<keyword evidence="9 11" id="KW-0057">Aromatic amino acid biosynthesis</keyword>
<dbReference type="EC" id="2.7.1.71" evidence="3 11"/>
<dbReference type="PANTHER" id="PTHR21087:SF16">
    <property type="entry name" value="SHIKIMATE KINASE 1, CHLOROPLASTIC"/>
    <property type="match status" value="1"/>
</dbReference>
<dbReference type="EMBL" id="RKHO01000001">
    <property type="protein sequence ID" value="ROR90589.1"/>
    <property type="molecule type" value="Genomic_DNA"/>
</dbReference>
<dbReference type="CDD" id="cd00464">
    <property type="entry name" value="SK"/>
    <property type="match status" value="1"/>
</dbReference>